<dbReference type="EMBL" id="CAJOBI010121350">
    <property type="protein sequence ID" value="CAF4679796.1"/>
    <property type="molecule type" value="Genomic_DNA"/>
</dbReference>
<evidence type="ECO:0000313" key="3">
    <source>
        <dbReference type="EMBL" id="CAF4868570.1"/>
    </source>
</evidence>
<protein>
    <submittedName>
        <fullName evidence="1">Uncharacterized protein</fullName>
    </submittedName>
</protein>
<proteinExistence type="predicted"/>
<dbReference type="Proteomes" id="UP000676336">
    <property type="component" value="Unassembled WGS sequence"/>
</dbReference>
<dbReference type="AlphaFoldDB" id="A0A8S2ZIX6"/>
<dbReference type="EMBL" id="CAJOBH010106761">
    <property type="protein sequence ID" value="CAF4641178.1"/>
    <property type="molecule type" value="Genomic_DNA"/>
</dbReference>
<sequence>MPLDVYSTSNHLLLYFITTHYGELTDGEQAQFNDRSISLRRKGFYGEYEFFTTLT</sequence>
<gene>
    <name evidence="1" type="ORF">BYL167_LOCUS41777</name>
    <name evidence="3" type="ORF">GIL414_LOCUS50259</name>
    <name evidence="2" type="ORF">SMN809_LOCUS42233</name>
</gene>
<evidence type="ECO:0000313" key="4">
    <source>
        <dbReference type="Proteomes" id="UP000681967"/>
    </source>
</evidence>
<organism evidence="1 4">
    <name type="scientific">Rotaria magnacalcarata</name>
    <dbReference type="NCBI Taxonomy" id="392030"/>
    <lineage>
        <taxon>Eukaryota</taxon>
        <taxon>Metazoa</taxon>
        <taxon>Spiralia</taxon>
        <taxon>Gnathifera</taxon>
        <taxon>Rotifera</taxon>
        <taxon>Eurotatoria</taxon>
        <taxon>Bdelloidea</taxon>
        <taxon>Philodinida</taxon>
        <taxon>Philodinidae</taxon>
        <taxon>Rotaria</taxon>
    </lineage>
</organism>
<comment type="caution">
    <text evidence="1">The sequence shown here is derived from an EMBL/GenBank/DDBJ whole genome shotgun (WGS) entry which is preliminary data.</text>
</comment>
<dbReference type="EMBL" id="CAJOBJ010167087">
    <property type="protein sequence ID" value="CAF4868570.1"/>
    <property type="molecule type" value="Genomic_DNA"/>
</dbReference>
<accession>A0A8S2ZIX6</accession>
<dbReference type="Proteomes" id="UP000681720">
    <property type="component" value="Unassembled WGS sequence"/>
</dbReference>
<evidence type="ECO:0000313" key="2">
    <source>
        <dbReference type="EMBL" id="CAF4679796.1"/>
    </source>
</evidence>
<evidence type="ECO:0000313" key="1">
    <source>
        <dbReference type="EMBL" id="CAF4641178.1"/>
    </source>
</evidence>
<name>A0A8S2ZIX6_9BILA</name>
<reference evidence="1" key="1">
    <citation type="submission" date="2021-02" db="EMBL/GenBank/DDBJ databases">
        <authorList>
            <person name="Nowell W R."/>
        </authorList>
    </citation>
    <scope>NUCLEOTIDE SEQUENCE</scope>
</reference>
<feature type="non-terminal residue" evidence="1">
    <location>
        <position position="55"/>
    </location>
</feature>
<dbReference type="Proteomes" id="UP000681967">
    <property type="component" value="Unassembled WGS sequence"/>
</dbReference>